<dbReference type="EMBL" id="JAYMYS010000003">
    <property type="protein sequence ID" value="KAK7399827.1"/>
    <property type="molecule type" value="Genomic_DNA"/>
</dbReference>
<dbReference type="InterPro" id="IPR036779">
    <property type="entry name" value="LysM_dom_sf"/>
</dbReference>
<evidence type="ECO:0000313" key="4">
    <source>
        <dbReference type="Proteomes" id="UP001386955"/>
    </source>
</evidence>
<evidence type="ECO:0000256" key="1">
    <source>
        <dbReference type="SAM" id="SignalP"/>
    </source>
</evidence>
<dbReference type="Gene3D" id="3.10.350.10">
    <property type="entry name" value="LysM domain"/>
    <property type="match status" value="2"/>
</dbReference>
<sequence>MGAGKGVVWVWKVIAVVAVVAVAGLAEGQAEAKFKCSSRKTATCRGVVGYSKANSTTLGDIQKLFNVKHILDLVGANNLPSNATSRYEVGPNVTVKVPFPCSCTNNTGLSHRIPLYKIKKGDTLSAIATTTFAGLLTWPQIQLANNIPDANNITAGDTIYIPLPCSCDDVDGKSVVHYAHLVPPLATVEAIAHQFGTTPQILLILNNISDPKSLQAAQILDVPLTACSSSVKNDSLDYPLLVANNTSAYTANGCVKCKCDTSNLILHCERSLLKPTNWSSCPSMECSSNVFIGNITSSTGSCNRTICAYTGYTFRNISAELVTENTCAVPPTDSGGSTGSGPSGSGASTSALQGLLWSNVFLVIHSVLFLIYAL</sequence>
<evidence type="ECO:0000259" key="2">
    <source>
        <dbReference type="PROSITE" id="PS51782"/>
    </source>
</evidence>
<dbReference type="PANTHER" id="PTHR33734:SF11">
    <property type="entry name" value="LYSM DOMAIN-CONTAINING GPI-ANCHORED PROTEIN 2"/>
    <property type="match status" value="1"/>
</dbReference>
<accession>A0AAN9SMC4</accession>
<feature type="signal peptide" evidence="1">
    <location>
        <begin position="1"/>
        <end position="28"/>
    </location>
</feature>
<dbReference type="Pfam" id="PF01476">
    <property type="entry name" value="LysM"/>
    <property type="match status" value="2"/>
</dbReference>
<proteinExistence type="predicted"/>
<dbReference type="InterPro" id="IPR018392">
    <property type="entry name" value="LysM"/>
</dbReference>
<reference evidence="3 4" key="1">
    <citation type="submission" date="2024-01" db="EMBL/GenBank/DDBJ databases">
        <title>The genomes of 5 underutilized Papilionoideae crops provide insights into root nodulation and disease resistanc.</title>
        <authorList>
            <person name="Jiang F."/>
        </authorList>
    </citation>
    <scope>NUCLEOTIDE SEQUENCE [LARGE SCALE GENOMIC DNA]</scope>
    <source>
        <strain evidence="3">DUOXIRENSHENG_FW03</strain>
        <tissue evidence="3">Leaves</tissue>
    </source>
</reference>
<dbReference type="SUPFAM" id="SSF54106">
    <property type="entry name" value="LysM domain"/>
    <property type="match status" value="1"/>
</dbReference>
<dbReference type="AlphaFoldDB" id="A0AAN9SMC4"/>
<dbReference type="SMART" id="SM00257">
    <property type="entry name" value="LysM"/>
    <property type="match status" value="2"/>
</dbReference>
<feature type="chain" id="PRO_5043038733" description="LysM domain-containing protein" evidence="1">
    <location>
        <begin position="29"/>
        <end position="374"/>
    </location>
</feature>
<keyword evidence="1" id="KW-0732">Signal</keyword>
<feature type="domain" description="LysM" evidence="2">
    <location>
        <begin position="178"/>
        <end position="222"/>
    </location>
</feature>
<gene>
    <name evidence="3" type="ORF">VNO78_11020</name>
</gene>
<keyword evidence="4" id="KW-1185">Reference proteome</keyword>
<organism evidence="3 4">
    <name type="scientific">Psophocarpus tetragonolobus</name>
    <name type="common">Winged bean</name>
    <name type="synonym">Dolichos tetragonolobus</name>
    <dbReference type="NCBI Taxonomy" id="3891"/>
    <lineage>
        <taxon>Eukaryota</taxon>
        <taxon>Viridiplantae</taxon>
        <taxon>Streptophyta</taxon>
        <taxon>Embryophyta</taxon>
        <taxon>Tracheophyta</taxon>
        <taxon>Spermatophyta</taxon>
        <taxon>Magnoliopsida</taxon>
        <taxon>eudicotyledons</taxon>
        <taxon>Gunneridae</taxon>
        <taxon>Pentapetalae</taxon>
        <taxon>rosids</taxon>
        <taxon>fabids</taxon>
        <taxon>Fabales</taxon>
        <taxon>Fabaceae</taxon>
        <taxon>Papilionoideae</taxon>
        <taxon>50 kb inversion clade</taxon>
        <taxon>NPAAA clade</taxon>
        <taxon>indigoferoid/millettioid clade</taxon>
        <taxon>Phaseoleae</taxon>
        <taxon>Psophocarpus</taxon>
    </lineage>
</organism>
<feature type="domain" description="LysM" evidence="2">
    <location>
        <begin position="114"/>
        <end position="161"/>
    </location>
</feature>
<dbReference type="Proteomes" id="UP001386955">
    <property type="component" value="Unassembled WGS sequence"/>
</dbReference>
<comment type="caution">
    <text evidence="3">The sequence shown here is derived from an EMBL/GenBank/DDBJ whole genome shotgun (WGS) entry which is preliminary data.</text>
</comment>
<dbReference type="PROSITE" id="PS51782">
    <property type="entry name" value="LYSM"/>
    <property type="match status" value="2"/>
</dbReference>
<dbReference type="PANTHER" id="PTHR33734">
    <property type="entry name" value="LYSM DOMAIN-CONTAINING GPI-ANCHORED PROTEIN 2"/>
    <property type="match status" value="1"/>
</dbReference>
<evidence type="ECO:0000313" key="3">
    <source>
        <dbReference type="EMBL" id="KAK7399827.1"/>
    </source>
</evidence>
<name>A0AAN9SMC4_PSOTE</name>
<protein>
    <recommendedName>
        <fullName evidence="2">LysM domain-containing protein</fullName>
    </recommendedName>
</protein>
<dbReference type="CDD" id="cd00118">
    <property type="entry name" value="LysM"/>
    <property type="match status" value="2"/>
</dbReference>